<gene>
    <name evidence="1" type="ORF">TEA_005776</name>
</gene>
<reference evidence="1 2" key="1">
    <citation type="journal article" date="2018" name="Proc. Natl. Acad. Sci. U.S.A.">
        <title>Draft genome sequence of Camellia sinensis var. sinensis provides insights into the evolution of the tea genome and tea quality.</title>
        <authorList>
            <person name="Wei C."/>
            <person name="Yang H."/>
            <person name="Wang S."/>
            <person name="Zhao J."/>
            <person name="Liu C."/>
            <person name="Gao L."/>
            <person name="Xia E."/>
            <person name="Lu Y."/>
            <person name="Tai Y."/>
            <person name="She G."/>
            <person name="Sun J."/>
            <person name="Cao H."/>
            <person name="Tong W."/>
            <person name="Gao Q."/>
            <person name="Li Y."/>
            <person name="Deng W."/>
            <person name="Jiang X."/>
            <person name="Wang W."/>
            <person name="Chen Q."/>
            <person name="Zhang S."/>
            <person name="Li H."/>
            <person name="Wu J."/>
            <person name="Wang P."/>
            <person name="Li P."/>
            <person name="Shi C."/>
            <person name="Zheng F."/>
            <person name="Jian J."/>
            <person name="Huang B."/>
            <person name="Shan D."/>
            <person name="Shi M."/>
            <person name="Fang C."/>
            <person name="Yue Y."/>
            <person name="Li F."/>
            <person name="Li D."/>
            <person name="Wei S."/>
            <person name="Han B."/>
            <person name="Jiang C."/>
            <person name="Yin Y."/>
            <person name="Xia T."/>
            <person name="Zhang Z."/>
            <person name="Bennetzen J.L."/>
            <person name="Zhao S."/>
            <person name="Wan X."/>
        </authorList>
    </citation>
    <scope>NUCLEOTIDE SEQUENCE [LARGE SCALE GENOMIC DNA]</scope>
    <source>
        <strain evidence="2">cv. Shuchazao</strain>
        <tissue evidence="1">Leaf</tissue>
    </source>
</reference>
<organism evidence="1 2">
    <name type="scientific">Camellia sinensis var. sinensis</name>
    <name type="common">China tea</name>
    <dbReference type="NCBI Taxonomy" id="542762"/>
    <lineage>
        <taxon>Eukaryota</taxon>
        <taxon>Viridiplantae</taxon>
        <taxon>Streptophyta</taxon>
        <taxon>Embryophyta</taxon>
        <taxon>Tracheophyta</taxon>
        <taxon>Spermatophyta</taxon>
        <taxon>Magnoliopsida</taxon>
        <taxon>eudicotyledons</taxon>
        <taxon>Gunneridae</taxon>
        <taxon>Pentapetalae</taxon>
        <taxon>asterids</taxon>
        <taxon>Ericales</taxon>
        <taxon>Theaceae</taxon>
        <taxon>Camellia</taxon>
    </lineage>
</organism>
<dbReference type="Proteomes" id="UP000306102">
    <property type="component" value="Unassembled WGS sequence"/>
</dbReference>
<keyword evidence="2" id="KW-1185">Reference proteome</keyword>
<evidence type="ECO:0000313" key="1">
    <source>
        <dbReference type="EMBL" id="THG15644.1"/>
    </source>
</evidence>
<dbReference type="STRING" id="542762.A0A4S4EHY5"/>
<sequence>MNFYFKVCQLFHSTIVEVLHCFSCSYVPMFGETEFDQIQQFHSIDIEEQLDALGRAVDAGKVTGTIKGFAASNLSNFFAEILIVSGLNAVIMRVLWYSTPPVLHQLEKSNCYIHGASLFESFAEDFGKDAMMEDWVKKFEKLAGSQIRLCAQQSVFQLD</sequence>
<proteinExistence type="predicted"/>
<comment type="caution">
    <text evidence="1">The sequence shown here is derived from an EMBL/GenBank/DDBJ whole genome shotgun (WGS) entry which is preliminary data.</text>
</comment>
<dbReference type="AlphaFoldDB" id="A0A4S4EHY5"/>
<dbReference type="EMBL" id="SDRB02004588">
    <property type="protein sequence ID" value="THG15644.1"/>
    <property type="molecule type" value="Genomic_DNA"/>
</dbReference>
<accession>A0A4S4EHY5</accession>
<name>A0A4S4EHY5_CAMSN</name>
<protein>
    <submittedName>
        <fullName evidence="1">Uncharacterized protein</fullName>
    </submittedName>
</protein>
<evidence type="ECO:0000313" key="2">
    <source>
        <dbReference type="Proteomes" id="UP000306102"/>
    </source>
</evidence>